<feature type="domain" description="3-hydroxyacyl-CoA dehydrogenase NAD binding" evidence="15">
    <location>
        <begin position="317"/>
        <end position="494"/>
    </location>
</feature>
<dbReference type="SUPFAM" id="SSF48179">
    <property type="entry name" value="6-phosphogluconate dehydrogenase C-terminal domain-like"/>
    <property type="match status" value="2"/>
</dbReference>
<dbReference type="Gene3D" id="1.10.1040.50">
    <property type="match status" value="1"/>
</dbReference>
<dbReference type="PANTHER" id="PTHR43612:SF3">
    <property type="entry name" value="TRIFUNCTIONAL ENZYME SUBUNIT ALPHA, MITOCHONDRIAL"/>
    <property type="match status" value="1"/>
</dbReference>
<dbReference type="EC" id="4.2.1.17" evidence="13"/>
<evidence type="ECO:0000256" key="4">
    <source>
        <dbReference type="ARBA" id="ARBA00022832"/>
    </source>
</evidence>
<feature type="binding site" evidence="13">
    <location>
        <begin position="400"/>
        <end position="402"/>
    </location>
    <ligand>
        <name>NAD(+)</name>
        <dbReference type="ChEBI" id="CHEBI:57540"/>
    </ligand>
</feature>
<comment type="similarity">
    <text evidence="13">In the C-terminal section; belongs to the 3-hydroxyacyl-CoA dehydrogenase family.</text>
</comment>
<dbReference type="HAMAP" id="MF_01621">
    <property type="entry name" value="FadB"/>
    <property type="match status" value="1"/>
</dbReference>
<dbReference type="InterPro" id="IPR050136">
    <property type="entry name" value="FA_oxidation_alpha_subunit"/>
</dbReference>
<comment type="catalytic activity">
    <reaction evidence="13">
        <text>(3S)-3-hydroxybutanoyl-CoA = (3R)-3-hydroxybutanoyl-CoA</text>
        <dbReference type="Rhea" id="RHEA:21760"/>
        <dbReference type="ChEBI" id="CHEBI:57315"/>
        <dbReference type="ChEBI" id="CHEBI:57316"/>
        <dbReference type="EC" id="5.1.2.3"/>
    </reaction>
</comment>
<dbReference type="InterPro" id="IPR006108">
    <property type="entry name" value="3HC_DH_C"/>
</dbReference>
<feature type="binding site" evidence="13">
    <location>
        <position position="324"/>
    </location>
    <ligand>
        <name>NAD(+)</name>
        <dbReference type="ChEBI" id="CHEBI:57540"/>
    </ligand>
</feature>
<evidence type="ECO:0000313" key="16">
    <source>
        <dbReference type="EMBL" id="NBI55343.1"/>
    </source>
</evidence>
<keyword evidence="7 13" id="KW-0520">NAD</keyword>
<feature type="domain" description="3-hydroxyacyl-CoA dehydrogenase C-terminal" evidence="14">
    <location>
        <begin position="496"/>
        <end position="592"/>
    </location>
</feature>
<dbReference type="Gene3D" id="3.40.50.720">
    <property type="entry name" value="NAD(P)-binding Rossmann-like Domain"/>
    <property type="match status" value="1"/>
</dbReference>
<feature type="region of interest" description="Enoyl-CoA hydratase/isomerase" evidence="13">
    <location>
        <begin position="1"/>
        <end position="189"/>
    </location>
</feature>
<evidence type="ECO:0000256" key="6">
    <source>
        <dbReference type="ARBA" id="ARBA00023002"/>
    </source>
</evidence>
<evidence type="ECO:0000256" key="3">
    <source>
        <dbReference type="ARBA" id="ARBA00008750"/>
    </source>
</evidence>
<feature type="site" description="Important for catalytic activity" evidence="13">
    <location>
        <position position="139"/>
    </location>
</feature>
<evidence type="ECO:0000259" key="15">
    <source>
        <dbReference type="Pfam" id="PF02737"/>
    </source>
</evidence>
<keyword evidence="5 13" id="KW-0442">Lipid degradation</keyword>
<comment type="function">
    <text evidence="13">Involved in the aerobic and anaerobic degradation of long-chain fatty acids via beta-oxidation cycle. Catalyzes the formation of 3-oxoacyl-CoA from enoyl-CoA via L-3-hydroxyacyl-CoA. It can also use D-3-hydroxyacyl-CoA and cis-3-enoyl-CoA as substrate.</text>
</comment>
<dbReference type="InterPro" id="IPR008927">
    <property type="entry name" value="6-PGluconate_DH-like_C_sf"/>
</dbReference>
<feature type="region of interest" description="3-hydroxyacyl-CoA dehydrogenase" evidence="13">
    <location>
        <begin position="311"/>
        <end position="720"/>
    </location>
</feature>
<feature type="site" description="Important for catalytic activity" evidence="13">
    <location>
        <position position="119"/>
    </location>
</feature>
<evidence type="ECO:0000256" key="10">
    <source>
        <dbReference type="ARBA" id="ARBA00023239"/>
    </source>
</evidence>
<keyword evidence="8 13" id="KW-0443">Lipid metabolism</keyword>
<feature type="binding site" evidence="13">
    <location>
        <position position="296"/>
    </location>
    <ligand>
        <name>substrate</name>
    </ligand>
</feature>
<dbReference type="InterPro" id="IPR006176">
    <property type="entry name" value="3-OHacyl-CoA_DH_NAD-bd"/>
</dbReference>
<dbReference type="InterPro" id="IPR036291">
    <property type="entry name" value="NAD(P)-bd_dom_sf"/>
</dbReference>
<evidence type="ECO:0000256" key="8">
    <source>
        <dbReference type="ARBA" id="ARBA00023098"/>
    </source>
</evidence>
<dbReference type="SUPFAM" id="SSF52096">
    <property type="entry name" value="ClpP/crotonase"/>
    <property type="match status" value="1"/>
</dbReference>
<comment type="catalytic activity">
    <reaction evidence="13">
        <text>a (3E)-enoyl-CoA = a 4-saturated (2E)-enoyl-CoA</text>
        <dbReference type="Rhea" id="RHEA:45228"/>
        <dbReference type="ChEBI" id="CHEBI:58521"/>
        <dbReference type="ChEBI" id="CHEBI:85097"/>
        <dbReference type="EC" id="5.3.3.8"/>
    </reaction>
</comment>
<dbReference type="Pfam" id="PF00378">
    <property type="entry name" value="ECH_1"/>
    <property type="match status" value="1"/>
</dbReference>
<dbReference type="InterPro" id="IPR012799">
    <property type="entry name" value="FadB"/>
</dbReference>
<dbReference type="Pfam" id="PF02737">
    <property type="entry name" value="3HCDH_N"/>
    <property type="match status" value="1"/>
</dbReference>
<dbReference type="EC" id="5.3.3.8" evidence="13"/>
<dbReference type="CDD" id="cd06558">
    <property type="entry name" value="crotonase-like"/>
    <property type="match status" value="1"/>
</dbReference>
<comment type="subunit">
    <text evidence="13">Heterotetramer of two alpha chains (FadB) and two beta chains (FadA).</text>
</comment>
<dbReference type="NCBIfam" id="NF008727">
    <property type="entry name" value="PRK11730.1"/>
    <property type="match status" value="1"/>
</dbReference>
<dbReference type="InterPro" id="IPR029045">
    <property type="entry name" value="ClpP/crotonase-like_dom_sf"/>
</dbReference>
<keyword evidence="9 13" id="KW-0413">Isomerase</keyword>
<feature type="domain" description="3-hydroxyacyl-CoA dehydrogenase C-terminal" evidence="14">
    <location>
        <begin position="627"/>
        <end position="691"/>
    </location>
</feature>
<comment type="catalytic activity">
    <reaction evidence="12 13">
        <text>a (3S)-3-hydroxyacyl-CoA + NAD(+) = a 3-oxoacyl-CoA + NADH + H(+)</text>
        <dbReference type="Rhea" id="RHEA:22432"/>
        <dbReference type="ChEBI" id="CHEBI:15378"/>
        <dbReference type="ChEBI" id="CHEBI:57318"/>
        <dbReference type="ChEBI" id="CHEBI:57540"/>
        <dbReference type="ChEBI" id="CHEBI:57945"/>
        <dbReference type="ChEBI" id="CHEBI:90726"/>
        <dbReference type="EC" id="1.1.1.35"/>
    </reaction>
</comment>
<evidence type="ECO:0000256" key="13">
    <source>
        <dbReference type="HAMAP-Rule" id="MF_01621"/>
    </source>
</evidence>
<dbReference type="NCBIfam" id="TIGR02437">
    <property type="entry name" value="FadB"/>
    <property type="match status" value="1"/>
</dbReference>
<dbReference type="InterPro" id="IPR018376">
    <property type="entry name" value="Enoyl-CoA_hyd/isom_CS"/>
</dbReference>
<accession>A0ABW9YNF6</accession>
<keyword evidence="10 13" id="KW-0456">Lyase</keyword>
<keyword evidence="4 13" id="KW-0276">Fatty acid metabolism</keyword>
<organism evidence="16 17">
    <name type="scientific">Photobacterium alginatilyticum</name>
    <dbReference type="NCBI Taxonomy" id="1775171"/>
    <lineage>
        <taxon>Bacteria</taxon>
        <taxon>Pseudomonadati</taxon>
        <taxon>Pseudomonadota</taxon>
        <taxon>Gammaproteobacteria</taxon>
        <taxon>Vibrionales</taxon>
        <taxon>Vibrionaceae</taxon>
        <taxon>Photobacterium</taxon>
    </lineage>
</organism>
<evidence type="ECO:0000256" key="1">
    <source>
        <dbReference type="ARBA" id="ARBA00005005"/>
    </source>
</evidence>
<dbReference type="SUPFAM" id="SSF51735">
    <property type="entry name" value="NAD(P)-binding Rossmann-fold domains"/>
    <property type="match status" value="1"/>
</dbReference>
<comment type="catalytic activity">
    <reaction evidence="13">
        <text>a 4-saturated-(3S)-3-hydroxyacyl-CoA = a (3E)-enoyl-CoA + H2O</text>
        <dbReference type="Rhea" id="RHEA:20724"/>
        <dbReference type="ChEBI" id="CHEBI:15377"/>
        <dbReference type="ChEBI" id="CHEBI:58521"/>
        <dbReference type="ChEBI" id="CHEBI:137480"/>
        <dbReference type="EC" id="4.2.1.17"/>
    </reaction>
</comment>
<comment type="catalytic activity">
    <reaction evidence="13">
        <text>a (3Z)-enoyl-CoA = a 4-saturated (2E)-enoyl-CoA</text>
        <dbReference type="Rhea" id="RHEA:45900"/>
        <dbReference type="ChEBI" id="CHEBI:85097"/>
        <dbReference type="ChEBI" id="CHEBI:85489"/>
        <dbReference type="EC" id="5.3.3.8"/>
    </reaction>
</comment>
<comment type="catalytic activity">
    <reaction evidence="13">
        <text>a (3S)-3-hydroxyacyl-CoA = a (2E)-enoyl-CoA + H2O</text>
        <dbReference type="Rhea" id="RHEA:16105"/>
        <dbReference type="ChEBI" id="CHEBI:15377"/>
        <dbReference type="ChEBI" id="CHEBI:57318"/>
        <dbReference type="ChEBI" id="CHEBI:58856"/>
        <dbReference type="EC" id="4.2.1.17"/>
    </reaction>
</comment>
<evidence type="ECO:0000256" key="11">
    <source>
        <dbReference type="ARBA" id="ARBA00023268"/>
    </source>
</evidence>
<comment type="caution">
    <text evidence="16">The sequence shown here is derived from an EMBL/GenBank/DDBJ whole genome shotgun (WGS) entry which is preliminary data.</text>
</comment>
<evidence type="ECO:0000256" key="12">
    <source>
        <dbReference type="ARBA" id="ARBA00049556"/>
    </source>
</evidence>
<evidence type="ECO:0000256" key="2">
    <source>
        <dbReference type="ARBA" id="ARBA00007005"/>
    </source>
</evidence>
<feature type="binding site" evidence="13">
    <location>
        <position position="500"/>
    </location>
    <ligand>
        <name>substrate</name>
    </ligand>
</feature>
<feature type="binding site" evidence="13">
    <location>
        <position position="453"/>
    </location>
    <ligand>
        <name>NAD(+)</name>
        <dbReference type="ChEBI" id="CHEBI:57540"/>
    </ligand>
</feature>
<dbReference type="EC" id="1.1.1.35" evidence="13"/>
<evidence type="ECO:0000256" key="5">
    <source>
        <dbReference type="ARBA" id="ARBA00022963"/>
    </source>
</evidence>
<proteinExistence type="inferred from homology"/>
<feature type="binding site" evidence="13">
    <location>
        <position position="660"/>
    </location>
    <ligand>
        <name>substrate</name>
    </ligand>
</feature>
<dbReference type="Gene3D" id="3.90.226.10">
    <property type="entry name" value="2-enoyl-CoA Hydratase, Chain A, domain 1"/>
    <property type="match status" value="1"/>
</dbReference>
<dbReference type="EMBL" id="RSEJ01000029">
    <property type="protein sequence ID" value="NBI55343.1"/>
    <property type="molecule type" value="Genomic_DNA"/>
</dbReference>
<keyword evidence="17" id="KW-1185">Reference proteome</keyword>
<keyword evidence="11 13" id="KW-0511">Multifunctional enzyme</keyword>
<comment type="similarity">
    <text evidence="3 13">In the N-terminal section; belongs to the enoyl-CoA hydratase/isomerase family.</text>
</comment>
<dbReference type="PANTHER" id="PTHR43612">
    <property type="entry name" value="TRIFUNCTIONAL ENZYME SUBUNIT ALPHA"/>
    <property type="match status" value="1"/>
</dbReference>
<feature type="binding site" evidence="13">
    <location>
        <position position="343"/>
    </location>
    <ligand>
        <name>NAD(+)</name>
        <dbReference type="ChEBI" id="CHEBI:57540"/>
    </ligand>
</feature>
<gene>
    <name evidence="13 16" type="primary">fadB</name>
    <name evidence="16" type="ORF">EIZ48_22755</name>
</gene>
<feature type="binding site" evidence="13">
    <location>
        <position position="429"/>
    </location>
    <ligand>
        <name>NAD(+)</name>
        <dbReference type="ChEBI" id="CHEBI:57540"/>
    </ligand>
</feature>
<evidence type="ECO:0000313" key="17">
    <source>
        <dbReference type="Proteomes" id="UP000738517"/>
    </source>
</evidence>
<feature type="binding site" evidence="13">
    <location>
        <position position="407"/>
    </location>
    <ligand>
        <name>NAD(+)</name>
        <dbReference type="ChEBI" id="CHEBI:57540"/>
    </ligand>
</feature>
<dbReference type="EC" id="5.1.2.3" evidence="13"/>
<name>A0ABW9YNF6_9GAMM</name>
<evidence type="ECO:0000256" key="7">
    <source>
        <dbReference type="ARBA" id="ARBA00023027"/>
    </source>
</evidence>
<sequence>MIYQGETLSVSYLDDGIAELNLNAPGPINKFDLKTLESFNEALNALYQQSDLKGLVLTSDKDAFVVGADIKEFLGLFAKPAEELSQWLAHANDIFNKLEDLPVPTLSAINGHALGGGCECVLATDFRLADSTARIGLPETKLGIMPGFGGTVRLPRLIGADSAMEIITAGKDKKAKDALKLGLVDAVVAPENLKQAAVTMLKDAIAGKLDWQQRRAQKKAPLPLNKIEATMSFTMAKGMVSQIAGPHYPAPITSVVAIEEAARLSRDAALAIENKHFIKLAKTDVAQALVGIFLNDQLIKSKAKQAAKEGKATRKGAVLGAGIMGGGIAYQSALKGVPVMMKDIADPSLELGMSEAAKLLNKQLERGRIDGLKMAKVLSAIHPSLNYAGIEDSDVIVEAVVENPKIKAAVLAEIEDKVNDETVITSNTSTIPINQLAKSLKRPENFCGMHFFNPVHRMPLVEIIRGEKTSEETISRVVAYAAKMGKSPIVVNDCPGFFVNRVLFPYFAGFSMLLRDGADFTKIDKIMEKQFGWPMGPAYLLDVVGIDTAHHAQAVMAEGFPERMGKDYKDAVDAMFEAKRFGQKNGKGFFAYSIDRKGKPKKTLDPEVAELLAPVVGKATDYSSDEVIARIMIPMINEVVRCLEEGIIASPAEADMALVYGLGFPPFRGGVFRYLDTLGLAEYVAMADHYAHLGAVYQVPEGLREKASQGETYYNAQQDA</sequence>
<comment type="pathway">
    <text evidence="1 13">Lipid metabolism; fatty acid beta-oxidation.</text>
</comment>
<dbReference type="PROSITE" id="PS00166">
    <property type="entry name" value="ENOYL_COA_HYDRATASE"/>
    <property type="match status" value="1"/>
</dbReference>
<dbReference type="PROSITE" id="PS00067">
    <property type="entry name" value="3HCDH"/>
    <property type="match status" value="1"/>
</dbReference>
<reference evidence="16 17" key="1">
    <citation type="journal article" date="2017" name="Int. J. Syst. Evol. Microbiol.">
        <title>Photobacterium alginatilyticum sp. nov., a marine bacterium isolated from bottom seawater.</title>
        <authorList>
            <person name="Wang X."/>
            <person name="Wang Y."/>
            <person name="Yang X."/>
            <person name="Sun H."/>
            <person name="Li B."/>
            <person name="Zhang X.H."/>
        </authorList>
    </citation>
    <scope>NUCLEOTIDE SEQUENCE [LARGE SCALE GENOMIC DNA]</scope>
    <source>
        <strain evidence="16 17">P03D4</strain>
    </source>
</reference>
<dbReference type="InterPro" id="IPR006180">
    <property type="entry name" value="3-OHacyl-CoA_DH_CS"/>
</dbReference>
<dbReference type="RefSeq" id="WP_160656708.1">
    <property type="nucleotide sequence ID" value="NZ_RSEJ01000029.1"/>
</dbReference>
<feature type="active site" description="For 3-hydroxyacyl-CoA dehydrogenase activity" evidence="13">
    <location>
        <position position="450"/>
    </location>
</feature>
<dbReference type="Pfam" id="PF00725">
    <property type="entry name" value="3HCDH"/>
    <property type="match status" value="2"/>
</dbReference>
<evidence type="ECO:0000256" key="9">
    <source>
        <dbReference type="ARBA" id="ARBA00023235"/>
    </source>
</evidence>
<keyword evidence="6 13" id="KW-0560">Oxidoreductase</keyword>
<dbReference type="Proteomes" id="UP000738517">
    <property type="component" value="Unassembled WGS sequence"/>
</dbReference>
<protein>
    <recommendedName>
        <fullName evidence="13">Fatty acid oxidation complex subunit alpha</fullName>
    </recommendedName>
    <domain>
        <recommendedName>
            <fullName evidence="13">Enoyl-CoA hydratase/Delta(3)-cis-Delta(2)-trans-enoyl-CoA isomerase/3-hydroxybutyryl-CoA epimerase</fullName>
            <ecNumber evidence="13">4.2.1.17</ecNumber>
            <ecNumber evidence="13">5.1.2.3</ecNumber>
            <ecNumber evidence="13">5.3.3.8</ecNumber>
        </recommendedName>
    </domain>
    <domain>
        <recommendedName>
            <fullName evidence="13">3-hydroxyacyl-CoA dehydrogenase</fullName>
            <ecNumber evidence="13">1.1.1.35</ecNumber>
        </recommendedName>
    </domain>
</protein>
<dbReference type="InterPro" id="IPR001753">
    <property type="entry name" value="Enoyl-CoA_hydra/iso"/>
</dbReference>
<evidence type="ECO:0000259" key="14">
    <source>
        <dbReference type="Pfam" id="PF00725"/>
    </source>
</evidence>
<comment type="similarity">
    <text evidence="2">In the central section; belongs to the 3-hydroxyacyl-CoA dehydrogenase family.</text>
</comment>